<reference evidence="4" key="1">
    <citation type="submission" date="2013-08" db="EMBL/GenBank/DDBJ databases">
        <authorList>
            <person name="Mendez C."/>
            <person name="Richter M."/>
            <person name="Ferrer M."/>
            <person name="Sanchez J."/>
        </authorList>
    </citation>
    <scope>NUCLEOTIDE SEQUENCE</scope>
</reference>
<name>T0YN01_9ZZZZ</name>
<feature type="domain" description="N-acetyltransferase" evidence="3">
    <location>
        <begin position="7"/>
        <end position="156"/>
    </location>
</feature>
<dbReference type="PROSITE" id="PS51186">
    <property type="entry name" value="GNAT"/>
    <property type="match status" value="1"/>
</dbReference>
<keyword evidence="1 4" id="KW-0808">Transferase</keyword>
<evidence type="ECO:0000256" key="1">
    <source>
        <dbReference type="ARBA" id="ARBA00022679"/>
    </source>
</evidence>
<dbReference type="AlphaFoldDB" id="T0YN01"/>
<proteinExistence type="predicted"/>
<dbReference type="InterPro" id="IPR016181">
    <property type="entry name" value="Acyl_CoA_acyltransferase"/>
</dbReference>
<dbReference type="GO" id="GO:0016747">
    <property type="term" value="F:acyltransferase activity, transferring groups other than amino-acyl groups"/>
    <property type="evidence" value="ECO:0007669"/>
    <property type="project" value="InterPro"/>
</dbReference>
<dbReference type="SUPFAM" id="SSF55729">
    <property type="entry name" value="Acyl-CoA N-acyltransferases (Nat)"/>
    <property type="match status" value="1"/>
</dbReference>
<comment type="caution">
    <text evidence="4">The sequence shown here is derived from an EMBL/GenBank/DDBJ whole genome shotgun (WGS) entry which is preliminary data.</text>
</comment>
<gene>
    <name evidence="4" type="ORF">B1B_16376</name>
</gene>
<dbReference type="InterPro" id="IPR000182">
    <property type="entry name" value="GNAT_dom"/>
</dbReference>
<dbReference type="EMBL" id="AUZY01010894">
    <property type="protein sequence ID" value="EQD36826.1"/>
    <property type="molecule type" value="Genomic_DNA"/>
</dbReference>
<keyword evidence="2" id="KW-0012">Acyltransferase</keyword>
<dbReference type="InterPro" id="IPR050832">
    <property type="entry name" value="Bact_Acetyltransf"/>
</dbReference>
<reference evidence="4" key="2">
    <citation type="journal article" date="2014" name="ISME J.">
        <title>Microbial stratification in low pH oxic and suboxic macroscopic growths along an acid mine drainage.</title>
        <authorList>
            <person name="Mendez-Garcia C."/>
            <person name="Mesa V."/>
            <person name="Sprenger R.R."/>
            <person name="Richter M."/>
            <person name="Diez M.S."/>
            <person name="Solano J."/>
            <person name="Bargiela R."/>
            <person name="Golyshina O.V."/>
            <person name="Manteca A."/>
            <person name="Ramos J.L."/>
            <person name="Gallego J.R."/>
            <person name="Llorente I."/>
            <person name="Martins Dos Santos V.A."/>
            <person name="Jensen O.N."/>
            <person name="Pelaez A.I."/>
            <person name="Sanchez J."/>
            <person name="Ferrer M."/>
        </authorList>
    </citation>
    <scope>NUCLEOTIDE SEQUENCE</scope>
</reference>
<dbReference type="Gene3D" id="3.40.630.30">
    <property type="match status" value="1"/>
</dbReference>
<dbReference type="Pfam" id="PF00583">
    <property type="entry name" value="Acetyltransf_1"/>
    <property type="match status" value="1"/>
</dbReference>
<dbReference type="CDD" id="cd04301">
    <property type="entry name" value="NAT_SF"/>
    <property type="match status" value="1"/>
</dbReference>
<evidence type="ECO:0000313" key="4">
    <source>
        <dbReference type="EMBL" id="EQD36826.1"/>
    </source>
</evidence>
<sequence length="156" mass="17494">MMHAAQPLIRDATPDDHVFLVDCAAAMALETEHKQLDAARLARGVQTLLAQPARGFYLIAERAGTRAGTLMVSYEWSDWRGGDFWWIQSVYVLPEARRGGVYRALHMATRTRAQSAGAVGLRLYVEQDNTRAQRSYAALGMRRTAYALFEQEFGTL</sequence>
<dbReference type="PANTHER" id="PTHR43877">
    <property type="entry name" value="AMINOALKYLPHOSPHONATE N-ACETYLTRANSFERASE-RELATED-RELATED"/>
    <property type="match status" value="1"/>
</dbReference>
<evidence type="ECO:0000256" key="2">
    <source>
        <dbReference type="ARBA" id="ARBA00023315"/>
    </source>
</evidence>
<organism evidence="4">
    <name type="scientific">mine drainage metagenome</name>
    <dbReference type="NCBI Taxonomy" id="410659"/>
    <lineage>
        <taxon>unclassified sequences</taxon>
        <taxon>metagenomes</taxon>
        <taxon>ecological metagenomes</taxon>
    </lineage>
</organism>
<evidence type="ECO:0000259" key="3">
    <source>
        <dbReference type="PROSITE" id="PS51186"/>
    </source>
</evidence>
<protein>
    <submittedName>
        <fullName evidence="4">GCN5-like N-acetyltransferase</fullName>
    </submittedName>
</protein>
<accession>T0YN01</accession>